<dbReference type="EMBL" id="MSTI01000048">
    <property type="protein sequence ID" value="OLV18940.1"/>
    <property type="molecule type" value="Genomic_DNA"/>
</dbReference>
<protein>
    <submittedName>
        <fullName evidence="2">Uncharacterized protein</fullName>
    </submittedName>
</protein>
<sequence length="86" mass="9045">MSVSDSEIGHSLLIAALCVVLTTVGWQRRIPFVGQALNAALRAHQRPLLLAVGVSMPVLVGLGLPFTLPLGAAWVTCVLVIVMISD</sequence>
<feature type="transmembrane region" description="Helical" evidence="1">
    <location>
        <begin position="6"/>
        <end position="26"/>
    </location>
</feature>
<dbReference type="Proteomes" id="UP000186607">
    <property type="component" value="Unassembled WGS sequence"/>
</dbReference>
<name>A0A1U7P1A3_9DEIO</name>
<keyword evidence="1" id="KW-0472">Membrane</keyword>
<organism evidence="2 3">
    <name type="scientific">Deinococcus marmoris</name>
    <dbReference type="NCBI Taxonomy" id="249408"/>
    <lineage>
        <taxon>Bacteria</taxon>
        <taxon>Thermotogati</taxon>
        <taxon>Deinococcota</taxon>
        <taxon>Deinococci</taxon>
        <taxon>Deinococcales</taxon>
        <taxon>Deinococcaceae</taxon>
        <taxon>Deinococcus</taxon>
    </lineage>
</organism>
<reference evidence="2 3" key="1">
    <citation type="submission" date="2017-01" db="EMBL/GenBank/DDBJ databases">
        <title>Genome Analysis of Deinococcus marmoris KOPRI26562.</title>
        <authorList>
            <person name="Kim J.H."/>
            <person name="Oh H.-M."/>
        </authorList>
    </citation>
    <scope>NUCLEOTIDE SEQUENCE [LARGE SCALE GENOMIC DNA]</scope>
    <source>
        <strain evidence="2 3">KOPRI26562</strain>
    </source>
</reference>
<proteinExistence type="predicted"/>
<comment type="caution">
    <text evidence="2">The sequence shown here is derived from an EMBL/GenBank/DDBJ whole genome shotgun (WGS) entry which is preliminary data.</text>
</comment>
<feature type="transmembrane region" description="Helical" evidence="1">
    <location>
        <begin position="70"/>
        <end position="85"/>
    </location>
</feature>
<accession>A0A1U7P1A3</accession>
<evidence type="ECO:0000256" key="1">
    <source>
        <dbReference type="SAM" id="Phobius"/>
    </source>
</evidence>
<evidence type="ECO:0000313" key="3">
    <source>
        <dbReference type="Proteomes" id="UP000186607"/>
    </source>
</evidence>
<gene>
    <name evidence="2" type="ORF">BOO71_0004225</name>
</gene>
<keyword evidence="3" id="KW-1185">Reference proteome</keyword>
<keyword evidence="1" id="KW-0812">Transmembrane</keyword>
<evidence type="ECO:0000313" key="2">
    <source>
        <dbReference type="EMBL" id="OLV18940.1"/>
    </source>
</evidence>
<keyword evidence="1" id="KW-1133">Transmembrane helix</keyword>
<dbReference type="AlphaFoldDB" id="A0A1U7P1A3"/>